<comment type="caution">
    <text evidence="1">The sequence shown here is derived from an EMBL/GenBank/DDBJ whole genome shotgun (WGS) entry which is preliminary data.</text>
</comment>
<gene>
    <name evidence="1" type="ORF">OM074_16950</name>
</gene>
<dbReference type="AlphaFoldDB" id="A0AAE3MGC7"/>
<dbReference type="RefSeq" id="WP_301201625.1">
    <property type="nucleotide sequence ID" value="NZ_JAPDPI010000043.1"/>
</dbReference>
<dbReference type="Pfam" id="PF09357">
    <property type="entry name" value="RteC"/>
    <property type="match status" value="1"/>
</dbReference>
<proteinExistence type="predicted"/>
<dbReference type="InterPro" id="IPR018534">
    <property type="entry name" value="Tet_reg_excision_RteC"/>
</dbReference>
<accession>A0AAE3MGC7</accession>
<evidence type="ECO:0000313" key="1">
    <source>
        <dbReference type="EMBL" id="MCW3807328.1"/>
    </source>
</evidence>
<protein>
    <submittedName>
        <fullName evidence="1">RteC domain-containing protein</fullName>
    </submittedName>
</protein>
<organism evidence="1 2">
    <name type="scientific">Plebeiibacterium marinum</name>
    <dbReference type="NCBI Taxonomy" id="2992111"/>
    <lineage>
        <taxon>Bacteria</taxon>
        <taxon>Pseudomonadati</taxon>
        <taxon>Bacteroidota</taxon>
        <taxon>Bacteroidia</taxon>
        <taxon>Marinilabiliales</taxon>
        <taxon>Marinilabiliaceae</taxon>
        <taxon>Plebeiibacterium</taxon>
    </lineage>
</organism>
<evidence type="ECO:0000313" key="2">
    <source>
        <dbReference type="Proteomes" id="UP001207408"/>
    </source>
</evidence>
<name>A0AAE3MGC7_9BACT</name>
<reference evidence="1" key="1">
    <citation type="submission" date="2022-10" db="EMBL/GenBank/DDBJ databases">
        <authorList>
            <person name="Yu W.X."/>
        </authorList>
    </citation>
    <scope>NUCLEOTIDE SEQUENCE</scope>
    <source>
        <strain evidence="1">D04</strain>
    </source>
</reference>
<keyword evidence="2" id="KW-1185">Reference proteome</keyword>
<dbReference type="EMBL" id="JAPDPI010000043">
    <property type="protein sequence ID" value="MCW3807328.1"/>
    <property type="molecule type" value="Genomic_DNA"/>
</dbReference>
<sequence length="200" mass="23890">MEQKTERFIKKVENAFASEKVRITEFEMLIREWRQLISIRCYEDDDARQIHRNLNHLKFTVQWHSKRWCSEKSEDLKEFLETMIRYIDVELQSLRLKSSVEKRTTDIKGTSHNTMSWTATKRDLIELISALHSAKCINSGNVKLQRLVELFESIFEINLEYYHPEQNRMAVRTSIENRGLRAYFLSDLVNSFNAKIQNLK</sequence>
<dbReference type="Proteomes" id="UP001207408">
    <property type="component" value="Unassembled WGS sequence"/>
</dbReference>